<dbReference type="eggNOG" id="COG0037">
    <property type="taxonomic scope" value="Bacteria"/>
</dbReference>
<proteinExistence type="inferred from homology"/>
<dbReference type="NCBIfam" id="TIGR02433">
    <property type="entry name" value="lysidine_TilS_C"/>
    <property type="match status" value="1"/>
</dbReference>
<dbReference type="InterPro" id="IPR012796">
    <property type="entry name" value="Lysidine-tRNA-synth_C"/>
</dbReference>
<comment type="similarity">
    <text evidence="8">Belongs to the tRNA(Ile)-lysidine synthase family.</text>
</comment>
<dbReference type="OrthoDB" id="9807403at2"/>
<keyword evidence="3 8" id="KW-0436">Ligase</keyword>
<dbReference type="Pfam" id="PF11734">
    <property type="entry name" value="TilS_C"/>
    <property type="match status" value="1"/>
</dbReference>
<dbReference type="NCBIfam" id="TIGR02432">
    <property type="entry name" value="lysidine_TilS_N"/>
    <property type="match status" value="1"/>
</dbReference>
<dbReference type="Proteomes" id="UP000009875">
    <property type="component" value="Unassembled WGS sequence"/>
</dbReference>
<accession>K9E6W9</accession>
<organism evidence="10 11">
    <name type="scientific">Alloiococcus otitis ATCC 51267</name>
    <dbReference type="NCBI Taxonomy" id="883081"/>
    <lineage>
        <taxon>Bacteria</taxon>
        <taxon>Bacillati</taxon>
        <taxon>Bacillota</taxon>
        <taxon>Bacilli</taxon>
        <taxon>Lactobacillales</taxon>
        <taxon>Carnobacteriaceae</taxon>
        <taxon>Alloiococcus</taxon>
    </lineage>
</organism>
<dbReference type="AlphaFoldDB" id="K9E6W9"/>
<dbReference type="GO" id="GO:0005737">
    <property type="term" value="C:cytoplasm"/>
    <property type="evidence" value="ECO:0007669"/>
    <property type="project" value="UniProtKB-SubCell"/>
</dbReference>
<evidence type="ECO:0000256" key="7">
    <source>
        <dbReference type="ARBA" id="ARBA00048539"/>
    </source>
</evidence>
<dbReference type="InterPro" id="IPR014729">
    <property type="entry name" value="Rossmann-like_a/b/a_fold"/>
</dbReference>
<dbReference type="InterPro" id="IPR011063">
    <property type="entry name" value="TilS/TtcA_N"/>
</dbReference>
<dbReference type="GO" id="GO:0032267">
    <property type="term" value="F:tRNA(Ile)-lysidine synthase activity"/>
    <property type="evidence" value="ECO:0007669"/>
    <property type="project" value="UniProtKB-EC"/>
</dbReference>
<dbReference type="STRING" id="883081.HMPREF9698_01591"/>
<evidence type="ECO:0000256" key="8">
    <source>
        <dbReference type="HAMAP-Rule" id="MF_01161"/>
    </source>
</evidence>
<keyword evidence="2 8" id="KW-0963">Cytoplasm</keyword>
<keyword evidence="4 8" id="KW-0819">tRNA processing</keyword>
<sequence length="470" mass="54289">MNLIESIENNIVKNHLWTKDDSLLLAVSGGVDSVVLLYALGELADRFQPAKIGVAHVNHMTRPGTQAEEAGVRQMANSFNYPVYVKRWQDKPGKGNFEDQARTFRYKFFRQVMESEGYSHLLTAHHLDDQAETILMKLVRGGLLEDKQGILMKRKWADFDLVRPLLETSKAEIYRYAQDRGLTYFEDESNQRPSYLRNRLRQRVLPQLKQENDQALTHLAEFAKDLRDLTQLAQETLDRVKADLVDDTEEGDVTFSIPAFLDLQPALQRFLLQDLLKEVFHQSKSFKKDYIDLILNWLREGKVNSSLDLARPWQVYKTYDQFYLRRVGQEKTQSGSKKGQGQTYYLTLNQWIQVSPNEKIGFFEAYHPAIEKGDLALAIPKTSLQLPILARHRKAGDKMTYRGGEGHKKIKDIFINQKAPSLDRDQAWLLEDARGQILWLIGYQGCQLSNDAITDKINYIFVYKQIPTEG</sequence>
<feature type="domain" description="Lysidine-tRNA(Ile) synthetase C-terminal" evidence="9">
    <location>
        <begin position="388"/>
        <end position="461"/>
    </location>
</feature>
<protein>
    <recommendedName>
        <fullName evidence="8">tRNA(Ile)-lysidine synthase</fullName>
        <ecNumber evidence="8">6.3.4.19</ecNumber>
    </recommendedName>
    <alternativeName>
        <fullName evidence="8">tRNA(Ile)-2-lysyl-cytidine synthase</fullName>
    </alternativeName>
    <alternativeName>
        <fullName evidence="8">tRNA(Ile)-lysidine synthetase</fullName>
    </alternativeName>
</protein>
<evidence type="ECO:0000313" key="11">
    <source>
        <dbReference type="Proteomes" id="UP000009875"/>
    </source>
</evidence>
<comment type="caution">
    <text evidence="10">The sequence shown here is derived from an EMBL/GenBank/DDBJ whole genome shotgun (WGS) entry which is preliminary data.</text>
</comment>
<dbReference type="Pfam" id="PF01171">
    <property type="entry name" value="ATP_bind_3"/>
    <property type="match status" value="1"/>
</dbReference>
<dbReference type="SMART" id="SM00977">
    <property type="entry name" value="TilS_C"/>
    <property type="match status" value="1"/>
</dbReference>
<keyword evidence="11" id="KW-1185">Reference proteome</keyword>
<comment type="subcellular location">
    <subcellularLocation>
        <location evidence="1 8">Cytoplasm</location>
    </subcellularLocation>
</comment>
<evidence type="ECO:0000313" key="10">
    <source>
        <dbReference type="EMBL" id="EKU92884.1"/>
    </source>
</evidence>
<evidence type="ECO:0000256" key="2">
    <source>
        <dbReference type="ARBA" id="ARBA00022490"/>
    </source>
</evidence>
<dbReference type="EMBL" id="AGXA01000033">
    <property type="protein sequence ID" value="EKU92884.1"/>
    <property type="molecule type" value="Genomic_DNA"/>
</dbReference>
<dbReference type="RefSeq" id="WP_003779180.1">
    <property type="nucleotide sequence ID" value="NZ_JH992962.1"/>
</dbReference>
<dbReference type="Gene3D" id="3.30.465.60">
    <property type="match status" value="1"/>
</dbReference>
<keyword evidence="5 8" id="KW-0547">Nucleotide-binding</keyword>
<keyword evidence="6 8" id="KW-0067">ATP-binding</keyword>
<dbReference type="SUPFAM" id="SSF56037">
    <property type="entry name" value="PheT/TilS domain"/>
    <property type="match status" value="1"/>
</dbReference>
<name>K9E6W9_9LACT</name>
<dbReference type="GO" id="GO:0006400">
    <property type="term" value="P:tRNA modification"/>
    <property type="evidence" value="ECO:0007669"/>
    <property type="project" value="UniProtKB-UniRule"/>
</dbReference>
<dbReference type="InterPro" id="IPR012795">
    <property type="entry name" value="tRNA_Ile_lys_synt_N"/>
</dbReference>
<evidence type="ECO:0000256" key="1">
    <source>
        <dbReference type="ARBA" id="ARBA00004496"/>
    </source>
</evidence>
<evidence type="ECO:0000256" key="5">
    <source>
        <dbReference type="ARBA" id="ARBA00022741"/>
    </source>
</evidence>
<comment type="function">
    <text evidence="8">Ligates lysine onto the cytidine present at position 34 of the AUA codon-specific tRNA(Ile) that contains the anticodon CAU, in an ATP-dependent manner. Cytidine is converted to lysidine, thus changing the amino acid specificity of the tRNA from methionine to isoleucine.</text>
</comment>
<dbReference type="GO" id="GO:0005524">
    <property type="term" value="F:ATP binding"/>
    <property type="evidence" value="ECO:0007669"/>
    <property type="project" value="UniProtKB-UniRule"/>
</dbReference>
<dbReference type="PANTHER" id="PTHR43033">
    <property type="entry name" value="TRNA(ILE)-LYSIDINE SYNTHASE-RELATED"/>
    <property type="match status" value="1"/>
</dbReference>
<evidence type="ECO:0000259" key="9">
    <source>
        <dbReference type="SMART" id="SM00977"/>
    </source>
</evidence>
<dbReference type="HAMAP" id="MF_01161">
    <property type="entry name" value="tRNA_Ile_lys_synt"/>
    <property type="match status" value="1"/>
</dbReference>
<dbReference type="EC" id="6.3.4.19" evidence="8"/>
<evidence type="ECO:0000256" key="3">
    <source>
        <dbReference type="ARBA" id="ARBA00022598"/>
    </source>
</evidence>
<dbReference type="HOGENOM" id="CLU_018869_0_2_9"/>
<dbReference type="Gene3D" id="3.40.50.620">
    <property type="entry name" value="HUPs"/>
    <property type="match status" value="1"/>
</dbReference>
<reference evidence="10 11" key="1">
    <citation type="submission" date="2012-09" db="EMBL/GenBank/DDBJ databases">
        <title>The Genome Sequence of Alloiococcus otitis ATCC 51267.</title>
        <authorList>
            <consortium name="The Broad Institute Genome Sequencing Platform"/>
            <person name="Earl A."/>
            <person name="Ward D."/>
            <person name="Feldgarden M."/>
            <person name="Gevers D."/>
            <person name="Huys G."/>
            <person name="Walker B."/>
            <person name="Young S.K."/>
            <person name="Zeng Q."/>
            <person name="Gargeya S."/>
            <person name="Fitzgerald M."/>
            <person name="Haas B."/>
            <person name="Abouelleil A."/>
            <person name="Alvarado L."/>
            <person name="Arachchi H.M."/>
            <person name="Berlin A.M."/>
            <person name="Chapman S.B."/>
            <person name="Goldberg J."/>
            <person name="Griggs A."/>
            <person name="Gujja S."/>
            <person name="Hansen M."/>
            <person name="Howarth C."/>
            <person name="Imamovic A."/>
            <person name="Larimer J."/>
            <person name="McCowen C."/>
            <person name="Montmayeur A."/>
            <person name="Murphy C."/>
            <person name="Neiman D."/>
            <person name="Pearson M."/>
            <person name="Priest M."/>
            <person name="Roberts A."/>
            <person name="Saif S."/>
            <person name="Shea T."/>
            <person name="Sisk P."/>
            <person name="Sykes S."/>
            <person name="Wortman J."/>
            <person name="Nusbaum C."/>
            <person name="Birren B."/>
        </authorList>
    </citation>
    <scope>NUCLEOTIDE SEQUENCE [LARGE SCALE GENOMIC DNA]</scope>
    <source>
        <strain evidence="10 11">ATCC 51267</strain>
    </source>
</reference>
<evidence type="ECO:0000256" key="4">
    <source>
        <dbReference type="ARBA" id="ARBA00022694"/>
    </source>
</evidence>
<dbReference type="InterPro" id="IPR012094">
    <property type="entry name" value="tRNA_Ile_lys_synt"/>
</dbReference>
<dbReference type="SUPFAM" id="SSF52402">
    <property type="entry name" value="Adenine nucleotide alpha hydrolases-like"/>
    <property type="match status" value="1"/>
</dbReference>
<dbReference type="PATRIC" id="fig|883081.3.peg.1595"/>
<evidence type="ECO:0000256" key="6">
    <source>
        <dbReference type="ARBA" id="ARBA00022840"/>
    </source>
</evidence>
<feature type="binding site" evidence="8">
    <location>
        <begin position="28"/>
        <end position="33"/>
    </location>
    <ligand>
        <name>ATP</name>
        <dbReference type="ChEBI" id="CHEBI:30616"/>
    </ligand>
</feature>
<dbReference type="CDD" id="cd01992">
    <property type="entry name" value="TilS_N"/>
    <property type="match status" value="1"/>
</dbReference>
<comment type="domain">
    <text evidence="8">The N-terminal region contains the highly conserved SGGXDS motif, predicted to be a P-loop motif involved in ATP binding.</text>
</comment>
<dbReference type="PANTHER" id="PTHR43033:SF1">
    <property type="entry name" value="TRNA(ILE)-LYSIDINE SYNTHASE-RELATED"/>
    <property type="match status" value="1"/>
</dbReference>
<gene>
    <name evidence="8" type="primary">tilS</name>
    <name evidence="10" type="ORF">HMPREF9698_01591</name>
</gene>
<comment type="catalytic activity">
    <reaction evidence="7 8">
        <text>cytidine(34) in tRNA(Ile2) + L-lysine + ATP = lysidine(34) in tRNA(Ile2) + AMP + diphosphate + H(+)</text>
        <dbReference type="Rhea" id="RHEA:43744"/>
        <dbReference type="Rhea" id="RHEA-COMP:10625"/>
        <dbReference type="Rhea" id="RHEA-COMP:10670"/>
        <dbReference type="ChEBI" id="CHEBI:15378"/>
        <dbReference type="ChEBI" id="CHEBI:30616"/>
        <dbReference type="ChEBI" id="CHEBI:32551"/>
        <dbReference type="ChEBI" id="CHEBI:33019"/>
        <dbReference type="ChEBI" id="CHEBI:82748"/>
        <dbReference type="ChEBI" id="CHEBI:83665"/>
        <dbReference type="ChEBI" id="CHEBI:456215"/>
        <dbReference type="EC" id="6.3.4.19"/>
    </reaction>
</comment>